<evidence type="ECO:0000256" key="1">
    <source>
        <dbReference type="ARBA" id="ARBA00022448"/>
    </source>
</evidence>
<proteinExistence type="predicted"/>
<feature type="domain" description="ABC transporter" evidence="4">
    <location>
        <begin position="14"/>
        <end position="254"/>
    </location>
</feature>
<evidence type="ECO:0000259" key="4">
    <source>
        <dbReference type="PROSITE" id="PS50893"/>
    </source>
</evidence>
<keyword evidence="3 5" id="KW-0067">ATP-binding</keyword>
<sequence>MFKTIETKDQNIILKTDNLSIGYKSKKQETVIAKAISFSIKQGELVAIVGVNGIGKSTLLRTLGNLQQKIDGVVTLENKKLSEYSPTKLATKISLVLTEPIASKNLTVLELIALGRQPYTNWLGTLTEEDKIKTKEAITWVEIEDLQHKKCFELSDGQLQRVMIARALAQDTPFILMDEPTSHLDLYHKVQILKLLQSIAHKAKKTILFTTHEIEVAIQICDKMLILGKNQSYFGTPCELIQAHHFEKLFPTDMIQFDANTGSFKIK</sequence>
<dbReference type="Pfam" id="PF00005">
    <property type="entry name" value="ABC_tran"/>
    <property type="match status" value="1"/>
</dbReference>
<keyword evidence="1" id="KW-0813">Transport</keyword>
<dbReference type="CDD" id="cd03214">
    <property type="entry name" value="ABC_Iron-Siderophores_B12_Hemin"/>
    <property type="match status" value="1"/>
</dbReference>
<dbReference type="SMART" id="SM00382">
    <property type="entry name" value="AAA"/>
    <property type="match status" value="1"/>
</dbReference>
<dbReference type="InterPro" id="IPR003593">
    <property type="entry name" value="AAA+_ATPase"/>
</dbReference>
<dbReference type="STRING" id="504486.SAMN05660703_3064"/>
<dbReference type="PANTHER" id="PTHR42734:SF21">
    <property type="entry name" value="IRON ABC TRANSPORTER, ATP-BINDING PROTEIN"/>
    <property type="match status" value="1"/>
</dbReference>
<gene>
    <name evidence="5" type="ORF">SAMN05660703_3064</name>
</gene>
<keyword evidence="2" id="KW-0547">Nucleotide-binding</keyword>
<dbReference type="InterPro" id="IPR027417">
    <property type="entry name" value="P-loop_NTPase"/>
</dbReference>
<dbReference type="EMBL" id="FWXO01000007">
    <property type="protein sequence ID" value="SMC86226.1"/>
    <property type="molecule type" value="Genomic_DNA"/>
</dbReference>
<dbReference type="InterPro" id="IPR050153">
    <property type="entry name" value="Metal_Ion_Import_ABC"/>
</dbReference>
<name>A0A1W2CMH9_9FLAO</name>
<dbReference type="SUPFAM" id="SSF52540">
    <property type="entry name" value="P-loop containing nucleoside triphosphate hydrolases"/>
    <property type="match status" value="1"/>
</dbReference>
<dbReference type="PROSITE" id="PS50893">
    <property type="entry name" value="ABC_TRANSPORTER_2"/>
    <property type="match status" value="1"/>
</dbReference>
<dbReference type="InterPro" id="IPR003439">
    <property type="entry name" value="ABC_transporter-like_ATP-bd"/>
</dbReference>
<dbReference type="AlphaFoldDB" id="A0A1W2CMH9"/>
<evidence type="ECO:0000256" key="2">
    <source>
        <dbReference type="ARBA" id="ARBA00022741"/>
    </source>
</evidence>
<dbReference type="FunFam" id="3.40.50.300:FF:000134">
    <property type="entry name" value="Iron-enterobactin ABC transporter ATP-binding protein"/>
    <property type="match status" value="1"/>
</dbReference>
<dbReference type="GO" id="GO:0016887">
    <property type="term" value="F:ATP hydrolysis activity"/>
    <property type="evidence" value="ECO:0007669"/>
    <property type="project" value="InterPro"/>
</dbReference>
<reference evidence="5 6" key="1">
    <citation type="submission" date="2017-04" db="EMBL/GenBank/DDBJ databases">
        <authorList>
            <person name="Afonso C.L."/>
            <person name="Miller P.J."/>
            <person name="Scott M.A."/>
            <person name="Spackman E."/>
            <person name="Goraichik I."/>
            <person name="Dimitrov K.M."/>
            <person name="Suarez D.L."/>
            <person name="Swayne D.E."/>
        </authorList>
    </citation>
    <scope>NUCLEOTIDE SEQUENCE [LARGE SCALE GENOMIC DNA]</scope>
    <source>
        <strain evidence="5 6">DSM 21164</strain>
    </source>
</reference>
<dbReference type="PANTHER" id="PTHR42734">
    <property type="entry name" value="METAL TRANSPORT SYSTEM ATP-BINDING PROTEIN TM_0124-RELATED"/>
    <property type="match status" value="1"/>
</dbReference>
<dbReference type="GO" id="GO:0005524">
    <property type="term" value="F:ATP binding"/>
    <property type="evidence" value="ECO:0007669"/>
    <property type="project" value="UniProtKB-KW"/>
</dbReference>
<keyword evidence="6" id="KW-1185">Reference proteome</keyword>
<dbReference type="Proteomes" id="UP000192360">
    <property type="component" value="Unassembled WGS sequence"/>
</dbReference>
<evidence type="ECO:0000313" key="6">
    <source>
        <dbReference type="Proteomes" id="UP000192360"/>
    </source>
</evidence>
<evidence type="ECO:0000313" key="5">
    <source>
        <dbReference type="EMBL" id="SMC86226.1"/>
    </source>
</evidence>
<accession>A0A1W2CMH9</accession>
<organism evidence="5 6">
    <name type="scientific">Cellulophaga tyrosinoxydans</name>
    <dbReference type="NCBI Taxonomy" id="504486"/>
    <lineage>
        <taxon>Bacteria</taxon>
        <taxon>Pseudomonadati</taxon>
        <taxon>Bacteroidota</taxon>
        <taxon>Flavobacteriia</taxon>
        <taxon>Flavobacteriales</taxon>
        <taxon>Flavobacteriaceae</taxon>
        <taxon>Cellulophaga</taxon>
    </lineage>
</organism>
<protein>
    <submittedName>
        <fullName evidence="5">Iron complex transport system ATP-binding protein</fullName>
    </submittedName>
</protein>
<evidence type="ECO:0000256" key="3">
    <source>
        <dbReference type="ARBA" id="ARBA00022840"/>
    </source>
</evidence>
<dbReference type="Gene3D" id="3.40.50.300">
    <property type="entry name" value="P-loop containing nucleotide triphosphate hydrolases"/>
    <property type="match status" value="1"/>
</dbReference>